<dbReference type="InterPro" id="IPR050469">
    <property type="entry name" value="Diguanylate_Cyclase"/>
</dbReference>
<dbReference type="Proteomes" id="UP000649232">
    <property type="component" value="Unassembled WGS sequence"/>
</dbReference>
<dbReference type="PANTHER" id="PTHR45138:SF9">
    <property type="entry name" value="DIGUANYLATE CYCLASE DGCM-RELATED"/>
    <property type="match status" value="1"/>
</dbReference>
<dbReference type="SMART" id="SM00267">
    <property type="entry name" value="GGDEF"/>
    <property type="match status" value="1"/>
</dbReference>
<sequence length="483" mass="54528">MEYLLSTSQRTHLPAVGFKVPIMLFVMAIAVAISGYFTLSDSVEEQSRLQQQSMTPAFDLVTEELVKPLHTAQILANTQTLRRLMAAKTIDDNALLDLVKRMSVDYNMDFFVASENSRKQYNADGSTLALKEGEVEWYFRIKQQSVNVAAALGNRQDIHIYFDVKVFNDQGTFLGFIGVGKRLKTFLEAFDRYKDSFGYDFVFVDHNDDVVLASDPELLADGKRILSVEQLSWFQALSAQQKTLPSLNNTIVKTANFTSLIAQIDLKALHWKLYLITPLSSRKDASTNAYTSHTSFVLLIIFVVFVTAHLIIRFFEHESSKKHQLDPLTQLHNRAHLQWRFDKVARANQAASLIMVDVDNFKRINDTRGHNVGDKVLIEIAQLLQSELREHDAIARWGGEEFVILLPATKLDKAQSIAQRTCTKIAQRPLQLVGEESLAVSASFGVTYTTQARSLERLVKVADDALYEAKHAGKNCVRVHKLS</sequence>
<dbReference type="EC" id="2.7.7.65" evidence="1"/>
<dbReference type="RefSeq" id="WP_198824616.1">
    <property type="nucleotide sequence ID" value="NZ_JAEILT010000013.1"/>
</dbReference>
<dbReference type="InterPro" id="IPR043128">
    <property type="entry name" value="Rev_trsase/Diguanyl_cyclase"/>
</dbReference>
<dbReference type="PANTHER" id="PTHR45138">
    <property type="entry name" value="REGULATORY COMPONENTS OF SENSORY TRANSDUCTION SYSTEM"/>
    <property type="match status" value="1"/>
</dbReference>
<evidence type="ECO:0000256" key="2">
    <source>
        <dbReference type="ARBA" id="ARBA00034247"/>
    </source>
</evidence>
<reference evidence="5 6" key="1">
    <citation type="submission" date="2020-12" db="EMBL/GenBank/DDBJ databases">
        <title>Draft genome sequences of nine environmental bacterial isolates colonizing plastic.</title>
        <authorList>
            <person name="Borre I."/>
            <person name="Sonnenschein E.C."/>
        </authorList>
    </citation>
    <scope>NUCLEOTIDE SEQUENCE [LARGE SCALE GENOMIC DNA]</scope>
    <source>
        <strain evidence="5 6">IB30</strain>
    </source>
</reference>
<dbReference type="Gene3D" id="3.30.70.270">
    <property type="match status" value="1"/>
</dbReference>
<dbReference type="InterPro" id="IPR029787">
    <property type="entry name" value="Nucleotide_cyclase"/>
</dbReference>
<name>A0ABS0WEJ0_9ALTE</name>
<dbReference type="InterPro" id="IPR000160">
    <property type="entry name" value="GGDEF_dom"/>
</dbReference>
<evidence type="ECO:0000259" key="4">
    <source>
        <dbReference type="PROSITE" id="PS50887"/>
    </source>
</evidence>
<dbReference type="SUPFAM" id="SSF55073">
    <property type="entry name" value="Nucleotide cyclase"/>
    <property type="match status" value="1"/>
</dbReference>
<keyword evidence="3" id="KW-1133">Transmembrane helix</keyword>
<keyword evidence="3" id="KW-0812">Transmembrane</keyword>
<evidence type="ECO:0000313" key="6">
    <source>
        <dbReference type="Proteomes" id="UP000649232"/>
    </source>
</evidence>
<feature type="transmembrane region" description="Helical" evidence="3">
    <location>
        <begin position="20"/>
        <end position="39"/>
    </location>
</feature>
<feature type="transmembrane region" description="Helical" evidence="3">
    <location>
        <begin position="296"/>
        <end position="315"/>
    </location>
</feature>
<accession>A0ABS0WEJ0</accession>
<protein>
    <recommendedName>
        <fullName evidence="1">diguanylate cyclase</fullName>
        <ecNumber evidence="1">2.7.7.65</ecNumber>
    </recommendedName>
</protein>
<dbReference type="CDD" id="cd01949">
    <property type="entry name" value="GGDEF"/>
    <property type="match status" value="1"/>
</dbReference>
<dbReference type="NCBIfam" id="TIGR00254">
    <property type="entry name" value="GGDEF"/>
    <property type="match status" value="1"/>
</dbReference>
<proteinExistence type="predicted"/>
<keyword evidence="3" id="KW-0472">Membrane</keyword>
<comment type="caution">
    <text evidence="5">The sequence shown here is derived from an EMBL/GenBank/DDBJ whole genome shotgun (WGS) entry which is preliminary data.</text>
</comment>
<gene>
    <name evidence="5" type="ORF">JEU11_10400</name>
</gene>
<organism evidence="5 6">
    <name type="scientific">Paraglaciecola chathamensis</name>
    <dbReference type="NCBI Taxonomy" id="368405"/>
    <lineage>
        <taxon>Bacteria</taxon>
        <taxon>Pseudomonadati</taxon>
        <taxon>Pseudomonadota</taxon>
        <taxon>Gammaproteobacteria</taxon>
        <taxon>Alteromonadales</taxon>
        <taxon>Alteromonadaceae</taxon>
        <taxon>Paraglaciecola</taxon>
    </lineage>
</organism>
<dbReference type="PROSITE" id="PS50887">
    <property type="entry name" value="GGDEF"/>
    <property type="match status" value="1"/>
</dbReference>
<evidence type="ECO:0000256" key="1">
    <source>
        <dbReference type="ARBA" id="ARBA00012528"/>
    </source>
</evidence>
<dbReference type="EMBL" id="JAEILT010000013">
    <property type="protein sequence ID" value="MBJ2136863.1"/>
    <property type="molecule type" value="Genomic_DNA"/>
</dbReference>
<evidence type="ECO:0000313" key="5">
    <source>
        <dbReference type="EMBL" id="MBJ2136863.1"/>
    </source>
</evidence>
<feature type="domain" description="GGDEF" evidence="4">
    <location>
        <begin position="349"/>
        <end position="482"/>
    </location>
</feature>
<dbReference type="Pfam" id="PF00990">
    <property type="entry name" value="GGDEF"/>
    <property type="match status" value="1"/>
</dbReference>
<comment type="catalytic activity">
    <reaction evidence="2">
        <text>2 GTP = 3',3'-c-di-GMP + 2 diphosphate</text>
        <dbReference type="Rhea" id="RHEA:24898"/>
        <dbReference type="ChEBI" id="CHEBI:33019"/>
        <dbReference type="ChEBI" id="CHEBI:37565"/>
        <dbReference type="ChEBI" id="CHEBI:58805"/>
        <dbReference type="EC" id="2.7.7.65"/>
    </reaction>
</comment>
<evidence type="ECO:0000256" key="3">
    <source>
        <dbReference type="SAM" id="Phobius"/>
    </source>
</evidence>